<evidence type="ECO:0000313" key="9">
    <source>
        <dbReference type="EMBL" id="RNG31119.1"/>
    </source>
</evidence>
<gene>
    <name evidence="9" type="ORF">EEJ42_08970</name>
</gene>
<dbReference type="EMBL" id="RIBZ01000115">
    <property type="protein sequence ID" value="RNG31119.1"/>
    <property type="molecule type" value="Genomic_DNA"/>
</dbReference>
<dbReference type="Gene3D" id="3.40.50.200">
    <property type="entry name" value="Peptidase S8/S53 domain"/>
    <property type="match status" value="1"/>
</dbReference>
<feature type="region of interest" description="Disordered" evidence="6">
    <location>
        <begin position="322"/>
        <end position="377"/>
    </location>
</feature>
<dbReference type="Pfam" id="PF00082">
    <property type="entry name" value="Peptidase_S8"/>
    <property type="match status" value="1"/>
</dbReference>
<name>A0A3M8WQ57_9ACTN</name>
<keyword evidence="3 5" id="KW-0378">Hydrolase</keyword>
<dbReference type="PANTHER" id="PTHR43806">
    <property type="entry name" value="PEPTIDASE S8"/>
    <property type="match status" value="1"/>
</dbReference>
<evidence type="ECO:0000256" key="6">
    <source>
        <dbReference type="SAM" id="MobiDB-lite"/>
    </source>
</evidence>
<dbReference type="GO" id="GO:0004252">
    <property type="term" value="F:serine-type endopeptidase activity"/>
    <property type="evidence" value="ECO:0007669"/>
    <property type="project" value="UniProtKB-UniRule"/>
</dbReference>
<keyword evidence="7" id="KW-0472">Membrane</keyword>
<evidence type="ECO:0000313" key="10">
    <source>
        <dbReference type="Proteomes" id="UP000275401"/>
    </source>
</evidence>
<feature type="compositionally biased region" description="Low complexity" evidence="6">
    <location>
        <begin position="342"/>
        <end position="363"/>
    </location>
</feature>
<feature type="active site" description="Charge relay system" evidence="5">
    <location>
        <position position="101"/>
    </location>
</feature>
<dbReference type="InterPro" id="IPR050131">
    <property type="entry name" value="Peptidase_S8_subtilisin-like"/>
</dbReference>
<comment type="similarity">
    <text evidence="1 5">Belongs to the peptidase S8 family.</text>
</comment>
<dbReference type="PANTHER" id="PTHR43806:SF11">
    <property type="entry name" value="CEREVISIN-RELATED"/>
    <property type="match status" value="1"/>
</dbReference>
<proteinExistence type="inferred from homology"/>
<feature type="transmembrane region" description="Helical" evidence="7">
    <location>
        <begin position="384"/>
        <end position="405"/>
    </location>
</feature>
<accession>A0A3M8WQ57</accession>
<evidence type="ECO:0000256" key="5">
    <source>
        <dbReference type="PROSITE-ProRule" id="PRU01240"/>
    </source>
</evidence>
<keyword evidence="7" id="KW-0812">Transmembrane</keyword>
<dbReference type="PRINTS" id="PR00723">
    <property type="entry name" value="SUBTILISIN"/>
</dbReference>
<feature type="active site" description="Charge relay system" evidence="5">
    <location>
        <position position="264"/>
    </location>
</feature>
<evidence type="ECO:0000256" key="3">
    <source>
        <dbReference type="ARBA" id="ARBA00022801"/>
    </source>
</evidence>
<keyword evidence="10" id="KW-1185">Reference proteome</keyword>
<dbReference type="SUPFAM" id="SSF52743">
    <property type="entry name" value="Subtilisin-like"/>
    <property type="match status" value="1"/>
</dbReference>
<protein>
    <submittedName>
        <fullName evidence="9">Serine protease</fullName>
    </submittedName>
</protein>
<sequence>MSISSSNSHRRLARGWALLGAVTVSLGCLTSPVAAQDVRSRQWYLDAMKAEDLWRTSTGKGVTVAVIDNKVDDSTPELRGQVLAGKDFTETQDSRVRSSSHGTQMAALISGSGRSGGIKGVAPDAKILPLKTSGLDDHSVDDPTDKWVKAIRYAVSKGARIINMSVRAVGLLDGSEEKLQQAIDEANAKGALVFAGMGNDGDIGDGAGYPALLKGVVAVSAVDKSGTAAKFSTHGAQTALAAPGAEIPGRCPTSGSWCQGQGTSQATAITSGSAALIWSAHPKWTANQVLRVMMQTASKPKGEVPSEYIGYGIIRPAQVLLDGKGDPGPADVNPLFPKYQPGKASSASPSSPAKGDAPSGAADADSKTPASSAAGGDDGSDYTLVYTGIGVAAALVIGGGAYALIRWRRRA</sequence>
<dbReference type="InterPro" id="IPR036852">
    <property type="entry name" value="Peptidase_S8/S53_dom_sf"/>
</dbReference>
<keyword evidence="7" id="KW-1133">Transmembrane helix</keyword>
<feature type="active site" description="Charge relay system" evidence="5">
    <location>
        <position position="68"/>
    </location>
</feature>
<evidence type="ECO:0000256" key="4">
    <source>
        <dbReference type="ARBA" id="ARBA00022825"/>
    </source>
</evidence>
<organism evidence="9 10">
    <name type="scientific">Streptomyces botrytidirepellens</name>
    <dbReference type="NCBI Taxonomy" id="2486417"/>
    <lineage>
        <taxon>Bacteria</taxon>
        <taxon>Bacillati</taxon>
        <taxon>Actinomycetota</taxon>
        <taxon>Actinomycetes</taxon>
        <taxon>Kitasatosporales</taxon>
        <taxon>Streptomycetaceae</taxon>
        <taxon>Streptomyces</taxon>
    </lineage>
</organism>
<evidence type="ECO:0000259" key="8">
    <source>
        <dbReference type="Pfam" id="PF00082"/>
    </source>
</evidence>
<evidence type="ECO:0000256" key="1">
    <source>
        <dbReference type="ARBA" id="ARBA00011073"/>
    </source>
</evidence>
<dbReference type="AlphaFoldDB" id="A0A3M8WQ57"/>
<comment type="caution">
    <text evidence="9">The sequence shown here is derived from an EMBL/GenBank/DDBJ whole genome shotgun (WGS) entry which is preliminary data.</text>
</comment>
<evidence type="ECO:0000256" key="2">
    <source>
        <dbReference type="ARBA" id="ARBA00022670"/>
    </source>
</evidence>
<keyword evidence="2 5" id="KW-0645">Protease</keyword>
<dbReference type="GO" id="GO:0006508">
    <property type="term" value="P:proteolysis"/>
    <property type="evidence" value="ECO:0007669"/>
    <property type="project" value="UniProtKB-KW"/>
</dbReference>
<evidence type="ECO:0000256" key="7">
    <source>
        <dbReference type="SAM" id="Phobius"/>
    </source>
</evidence>
<dbReference type="InterPro" id="IPR015500">
    <property type="entry name" value="Peptidase_S8_subtilisin-rel"/>
</dbReference>
<reference evidence="9 10" key="1">
    <citation type="submission" date="2018-11" db="EMBL/GenBank/DDBJ databases">
        <title>The Potential of Streptomyces as Biocontrol Agents against the Tomato grey mould, Botrytis cinerea (Gray mold) Frontiers in Microbiology.</title>
        <authorList>
            <person name="Li D."/>
        </authorList>
    </citation>
    <scope>NUCLEOTIDE SEQUENCE [LARGE SCALE GENOMIC DNA]</scope>
    <source>
        <strain evidence="9 10">NEAU-LD23</strain>
    </source>
</reference>
<feature type="domain" description="Peptidase S8/S53" evidence="8">
    <location>
        <begin position="59"/>
        <end position="312"/>
    </location>
</feature>
<dbReference type="PROSITE" id="PS51892">
    <property type="entry name" value="SUBTILASE"/>
    <property type="match status" value="1"/>
</dbReference>
<dbReference type="InterPro" id="IPR000209">
    <property type="entry name" value="Peptidase_S8/S53_dom"/>
</dbReference>
<keyword evidence="4 5" id="KW-0720">Serine protease</keyword>
<dbReference type="Proteomes" id="UP000275401">
    <property type="component" value="Unassembled WGS sequence"/>
</dbReference>